<dbReference type="PANTHER" id="PTHR47431:SF5">
    <property type="entry name" value="ZN(II)2CYS6 TRANSCRIPTION FACTOR (EUROFUNG)"/>
    <property type="match status" value="1"/>
</dbReference>
<dbReference type="InterPro" id="IPR007219">
    <property type="entry name" value="XnlR_reg_dom"/>
</dbReference>
<evidence type="ECO:0000313" key="3">
    <source>
        <dbReference type="EMBL" id="CRL26017.1"/>
    </source>
</evidence>
<dbReference type="Proteomes" id="UP000053732">
    <property type="component" value="Unassembled WGS sequence"/>
</dbReference>
<dbReference type="GO" id="GO:0006351">
    <property type="term" value="P:DNA-templated transcription"/>
    <property type="evidence" value="ECO:0007669"/>
    <property type="project" value="InterPro"/>
</dbReference>
<dbReference type="Pfam" id="PF04082">
    <property type="entry name" value="Fungal_trans"/>
    <property type="match status" value="1"/>
</dbReference>
<evidence type="ECO:0000259" key="2">
    <source>
        <dbReference type="Pfam" id="PF04082"/>
    </source>
</evidence>
<dbReference type="STRING" id="1429867.A0A0G4PI02"/>
<dbReference type="GO" id="GO:0003677">
    <property type="term" value="F:DNA binding"/>
    <property type="evidence" value="ECO:0007669"/>
    <property type="project" value="InterPro"/>
</dbReference>
<keyword evidence="4" id="KW-1185">Reference proteome</keyword>
<dbReference type="CDD" id="cd12148">
    <property type="entry name" value="fungal_TF_MHR"/>
    <property type="match status" value="1"/>
</dbReference>
<dbReference type="AlphaFoldDB" id="A0A0G4PI02"/>
<keyword evidence="1" id="KW-0539">Nucleus</keyword>
<proteinExistence type="predicted"/>
<gene>
    <name evidence="3" type="ORF">PCAMFM013_S016g000298</name>
</gene>
<sequence>MYGSEAERERLTGYYDFIHDYFPILPPRVSSSRYQPLHGPMPYSGSPSQEPLMEYRPRSPLSLAISSVLALVTHPSDPEPSSTASTIRSRTYAHTSAQAANSAIETECDLDLSSIDPGQVLSTAQPFVARERFHHRTPVDLESLLALLVLSVYEYSQRGNMIKMRSRAGQALEIALEKSLHVQRGNDEFSEARRRAWWMTYYCVTQGSIVRTTPPAIVINNPQFTTPYPSFSSDSEGWHILIPSQQVLVSATQFIANLNKSSPSQSSLQNMFEQMRGLDAWTDSLLAQADSPPIFLKEPEFGHQETTTAQSIRAIAQIKISSAKIKTHRFRAFSDIPIFIKRHCDLTAANPSTPTPNSSSTGINTLTCSCSKMEPPEQAPSCEYSTPPNSIAFNIQPTTPEDHPQYLISPQSPYSTQDSTKTCLHAALEISRMFESLPIPQPLDSQQQRIHPRRPLPRTMPPFACCLMQSSYVLFMIFYNTRVVKQLFPQSEGEHTGALTDTLMEQLRQGLQRIIATVSNYSLAFEALDGMRDLFVLFAHVHPVDILFD</sequence>
<dbReference type="GO" id="GO:0008270">
    <property type="term" value="F:zinc ion binding"/>
    <property type="evidence" value="ECO:0007669"/>
    <property type="project" value="InterPro"/>
</dbReference>
<protein>
    <submittedName>
        <fullName evidence="3">Transcription factor, fungi</fullName>
    </submittedName>
</protein>
<evidence type="ECO:0000313" key="4">
    <source>
        <dbReference type="Proteomes" id="UP000053732"/>
    </source>
</evidence>
<evidence type="ECO:0000256" key="1">
    <source>
        <dbReference type="ARBA" id="ARBA00023242"/>
    </source>
</evidence>
<name>A0A0G4PI02_PENC3</name>
<dbReference type="EMBL" id="HG793149">
    <property type="protein sequence ID" value="CRL26017.1"/>
    <property type="molecule type" value="Genomic_DNA"/>
</dbReference>
<dbReference type="PANTHER" id="PTHR47431">
    <property type="entry name" value="ZN(II)2CYS6 TRANSCRIPTION FACTOR (EUROFUNG)-RELATED"/>
    <property type="match status" value="1"/>
</dbReference>
<feature type="domain" description="Xylanolytic transcriptional activator regulatory" evidence="2">
    <location>
        <begin position="14"/>
        <end position="235"/>
    </location>
</feature>
<organism evidence="3 4">
    <name type="scientific">Penicillium camemberti (strain FM 013)</name>
    <dbReference type="NCBI Taxonomy" id="1429867"/>
    <lineage>
        <taxon>Eukaryota</taxon>
        <taxon>Fungi</taxon>
        <taxon>Dikarya</taxon>
        <taxon>Ascomycota</taxon>
        <taxon>Pezizomycotina</taxon>
        <taxon>Eurotiomycetes</taxon>
        <taxon>Eurotiomycetidae</taxon>
        <taxon>Eurotiales</taxon>
        <taxon>Aspergillaceae</taxon>
        <taxon>Penicillium</taxon>
    </lineage>
</organism>
<reference evidence="3 4" key="1">
    <citation type="journal article" date="2014" name="Nat. Commun.">
        <title>Multiple recent horizontal transfers of a large genomic region in cheese making fungi.</title>
        <authorList>
            <person name="Cheeseman K."/>
            <person name="Ropars J."/>
            <person name="Renault P."/>
            <person name="Dupont J."/>
            <person name="Gouzy J."/>
            <person name="Branca A."/>
            <person name="Abraham A.L."/>
            <person name="Ceppi M."/>
            <person name="Conseiller E."/>
            <person name="Debuchy R."/>
            <person name="Malagnac F."/>
            <person name="Goarin A."/>
            <person name="Silar P."/>
            <person name="Lacoste S."/>
            <person name="Sallet E."/>
            <person name="Bensimon A."/>
            <person name="Giraud T."/>
            <person name="Brygoo Y."/>
        </authorList>
    </citation>
    <scope>NUCLEOTIDE SEQUENCE [LARGE SCALE GENOMIC DNA]</scope>
    <source>
        <strain evidence="4">FM 013</strain>
    </source>
</reference>
<accession>A0A0G4PI02</accession>